<gene>
    <name evidence="3" type="ORF">IAC52_00775</name>
</gene>
<reference evidence="3" key="1">
    <citation type="submission" date="2020-10" db="EMBL/GenBank/DDBJ databases">
        <authorList>
            <person name="Gilroy R."/>
        </authorList>
    </citation>
    <scope>NUCLEOTIDE SEQUENCE</scope>
    <source>
        <strain evidence="3">ChiGjej1B1-22543</strain>
    </source>
</reference>
<dbReference type="GO" id="GO:0003723">
    <property type="term" value="F:RNA binding"/>
    <property type="evidence" value="ECO:0007669"/>
    <property type="project" value="UniProtKB-KW"/>
</dbReference>
<dbReference type="Proteomes" id="UP000824070">
    <property type="component" value="Unassembled WGS sequence"/>
</dbReference>
<evidence type="ECO:0000313" key="4">
    <source>
        <dbReference type="Proteomes" id="UP000824070"/>
    </source>
</evidence>
<keyword evidence="1" id="KW-0963">Cytoplasm</keyword>
<evidence type="ECO:0000313" key="3">
    <source>
        <dbReference type="EMBL" id="HIU44821.1"/>
    </source>
</evidence>
<accession>A0A9D1LMY0</accession>
<keyword evidence="2" id="KW-0694">RNA-binding</keyword>
<proteinExistence type="predicted"/>
<evidence type="ECO:0000256" key="1">
    <source>
        <dbReference type="ARBA" id="ARBA00022490"/>
    </source>
</evidence>
<dbReference type="AlphaFoldDB" id="A0A9D1LMY0"/>
<dbReference type="Pfam" id="PF13083">
    <property type="entry name" value="KH_KhpA-B"/>
    <property type="match status" value="1"/>
</dbReference>
<dbReference type="EMBL" id="DVMV01000008">
    <property type="protein sequence ID" value="HIU44821.1"/>
    <property type="molecule type" value="Genomic_DNA"/>
</dbReference>
<sequence length="95" mass="10446">MAERDYEALLHPIIDPLVEKPESIMIRALPGGDDKDVTVLIVAEDDDTARLIGKKGTVANALRAIVSIAGKADDSDQRIHLKFESFEDEKEDDGK</sequence>
<dbReference type="PANTHER" id="PTHR34654">
    <property type="entry name" value="UPF0109 PROTEIN SCO5592"/>
    <property type="match status" value="1"/>
</dbReference>
<evidence type="ECO:0000256" key="2">
    <source>
        <dbReference type="ARBA" id="ARBA00022884"/>
    </source>
</evidence>
<dbReference type="InterPro" id="IPR020627">
    <property type="entry name" value="KhpA"/>
</dbReference>
<organism evidence="3 4">
    <name type="scientific">Candidatus Alloenteromonas pullicola</name>
    <dbReference type="NCBI Taxonomy" id="2840784"/>
    <lineage>
        <taxon>Bacteria</taxon>
        <taxon>Bacillati</taxon>
        <taxon>Bacillota</taxon>
        <taxon>Bacillota incertae sedis</taxon>
        <taxon>Candidatus Alloenteromonas</taxon>
    </lineage>
</organism>
<dbReference type="PANTHER" id="PTHR34654:SF1">
    <property type="entry name" value="RNA-BINDING PROTEIN KHPA"/>
    <property type="match status" value="1"/>
</dbReference>
<protein>
    <submittedName>
        <fullName evidence="3">KH domain-containing protein</fullName>
    </submittedName>
</protein>
<comment type="caution">
    <text evidence="3">The sequence shown here is derived from an EMBL/GenBank/DDBJ whole genome shotgun (WGS) entry which is preliminary data.</text>
</comment>
<reference evidence="3" key="2">
    <citation type="journal article" date="2021" name="PeerJ">
        <title>Extensive microbial diversity within the chicken gut microbiome revealed by metagenomics and culture.</title>
        <authorList>
            <person name="Gilroy R."/>
            <person name="Ravi A."/>
            <person name="Getino M."/>
            <person name="Pursley I."/>
            <person name="Horton D.L."/>
            <person name="Alikhan N.F."/>
            <person name="Baker D."/>
            <person name="Gharbi K."/>
            <person name="Hall N."/>
            <person name="Watson M."/>
            <person name="Adriaenssens E.M."/>
            <person name="Foster-Nyarko E."/>
            <person name="Jarju S."/>
            <person name="Secka A."/>
            <person name="Antonio M."/>
            <person name="Oren A."/>
            <person name="Chaudhuri R.R."/>
            <person name="La Ragione R."/>
            <person name="Hildebrand F."/>
            <person name="Pallen M.J."/>
        </authorList>
    </citation>
    <scope>NUCLEOTIDE SEQUENCE</scope>
    <source>
        <strain evidence="3">ChiGjej1B1-22543</strain>
    </source>
</reference>
<name>A0A9D1LMY0_9FIRM</name>